<dbReference type="HAMAP" id="MF_00171">
    <property type="entry name" value="TruA"/>
    <property type="match status" value="1"/>
</dbReference>
<feature type="domain" description="Pseudouridine synthase I TruA alpha/beta" evidence="6">
    <location>
        <begin position="141"/>
        <end position="246"/>
    </location>
</feature>
<accession>A0A4Q0UB69</accession>
<dbReference type="EMBL" id="DYXT01000027">
    <property type="protein sequence ID" value="HJE39027.1"/>
    <property type="molecule type" value="Genomic_DNA"/>
</dbReference>
<comment type="similarity">
    <text evidence="1 4 5">Belongs to the tRNA pseudouridine synthase TruA family.</text>
</comment>
<keyword evidence="3 4" id="KW-0413">Isomerase</keyword>
<organism evidence="7 8">
    <name type="scientific">Candidatus Amulumruptor caecigallinarius</name>
    <dbReference type="NCBI Taxonomy" id="2109911"/>
    <lineage>
        <taxon>Bacteria</taxon>
        <taxon>Pseudomonadati</taxon>
        <taxon>Bacteroidota</taxon>
        <taxon>Bacteroidia</taxon>
        <taxon>Bacteroidales</taxon>
        <taxon>Muribaculaceae</taxon>
        <taxon>Candidatus Amulumruptor</taxon>
    </lineage>
</organism>
<keyword evidence="2 4" id="KW-0819">tRNA processing</keyword>
<sequence length="260" mass="29430">MRAFMHLAYRGAPFHGWQTQPNAVSVQQTIEEALAKILRRPVPILGAGRTDAGVNARMMIAHLDLDAEELTPILARSLNTIVGPDIAIYSISEVPDGSHARFDATERTYRYFINHLKTPFFNALSWFSPRILNYELMNEAAAYLLEVDDFTSFAKLHSDAKTNICDVRRALWTPVDTPDGVYWQFEISADRFLRNMVRAIVGTLVDVGRGKLSVEDFRRIVASKDRCAAGTSMPGYALYLWDVRYPYYRPPKVITSGFFA</sequence>
<evidence type="ECO:0000256" key="2">
    <source>
        <dbReference type="ARBA" id="ARBA00022694"/>
    </source>
</evidence>
<evidence type="ECO:0000259" key="6">
    <source>
        <dbReference type="Pfam" id="PF01416"/>
    </source>
</evidence>
<dbReference type="SUPFAM" id="SSF55120">
    <property type="entry name" value="Pseudouridine synthase"/>
    <property type="match status" value="1"/>
</dbReference>
<dbReference type="InterPro" id="IPR001406">
    <property type="entry name" value="PsdUridine_synth_TruA"/>
</dbReference>
<reference evidence="7" key="2">
    <citation type="submission" date="2021-09" db="EMBL/GenBank/DDBJ databases">
        <authorList>
            <person name="Gilroy R."/>
        </authorList>
    </citation>
    <scope>NUCLEOTIDE SEQUENCE</scope>
    <source>
        <strain evidence="7">4100</strain>
    </source>
</reference>
<dbReference type="GO" id="GO:0160147">
    <property type="term" value="F:tRNA pseudouridine(38-40) synthase activity"/>
    <property type="evidence" value="ECO:0007669"/>
    <property type="project" value="UniProtKB-EC"/>
</dbReference>
<comment type="function">
    <text evidence="4">Formation of pseudouridine at positions 38, 39 and 40 in the anticodon stem and loop of transfer RNAs.</text>
</comment>
<feature type="active site" description="Nucleophile" evidence="4">
    <location>
        <position position="51"/>
    </location>
</feature>
<dbReference type="GO" id="GO:0031119">
    <property type="term" value="P:tRNA pseudouridine synthesis"/>
    <property type="evidence" value="ECO:0007669"/>
    <property type="project" value="UniProtKB-UniRule"/>
</dbReference>
<name>A0A4Q0UB69_9BACT</name>
<comment type="catalytic activity">
    <reaction evidence="4 5">
        <text>uridine(38/39/40) in tRNA = pseudouridine(38/39/40) in tRNA</text>
        <dbReference type="Rhea" id="RHEA:22376"/>
        <dbReference type="Rhea" id="RHEA-COMP:10085"/>
        <dbReference type="Rhea" id="RHEA-COMP:10087"/>
        <dbReference type="ChEBI" id="CHEBI:65314"/>
        <dbReference type="ChEBI" id="CHEBI:65315"/>
        <dbReference type="EC" id="5.4.99.12"/>
    </reaction>
</comment>
<dbReference type="InterPro" id="IPR020103">
    <property type="entry name" value="PsdUridine_synth_cat_dom_sf"/>
</dbReference>
<dbReference type="AlphaFoldDB" id="A0A4Q0UB69"/>
<dbReference type="Proteomes" id="UP000711407">
    <property type="component" value="Unassembled WGS sequence"/>
</dbReference>
<comment type="caution">
    <text evidence="7">The sequence shown here is derived from an EMBL/GenBank/DDBJ whole genome shotgun (WGS) entry which is preliminary data.</text>
</comment>
<dbReference type="CDD" id="cd02570">
    <property type="entry name" value="PseudoU_synth_EcTruA"/>
    <property type="match status" value="1"/>
</dbReference>
<proteinExistence type="inferred from homology"/>
<dbReference type="Pfam" id="PF01416">
    <property type="entry name" value="PseudoU_synth_1"/>
    <property type="match status" value="1"/>
</dbReference>
<gene>
    <name evidence="4 7" type="primary">truA</name>
    <name evidence="7" type="ORF">K8V47_04640</name>
</gene>
<evidence type="ECO:0000313" key="8">
    <source>
        <dbReference type="Proteomes" id="UP000711407"/>
    </source>
</evidence>
<dbReference type="InterPro" id="IPR020094">
    <property type="entry name" value="TruA/RsuA/RluB/E/F_N"/>
</dbReference>
<dbReference type="GO" id="GO:0003723">
    <property type="term" value="F:RNA binding"/>
    <property type="evidence" value="ECO:0007669"/>
    <property type="project" value="InterPro"/>
</dbReference>
<dbReference type="PANTHER" id="PTHR11142:SF0">
    <property type="entry name" value="TRNA PSEUDOURIDINE SYNTHASE-LIKE 1"/>
    <property type="match status" value="1"/>
</dbReference>
<comment type="caution">
    <text evidence="4">Lacks conserved residue(s) required for the propagation of feature annotation.</text>
</comment>
<dbReference type="PIRSF" id="PIRSF001430">
    <property type="entry name" value="tRNA_psdUrid_synth"/>
    <property type="match status" value="1"/>
</dbReference>
<comment type="subunit">
    <text evidence="4">Homodimer.</text>
</comment>
<dbReference type="FunFam" id="3.30.70.580:FF:000001">
    <property type="entry name" value="tRNA pseudouridine synthase A"/>
    <property type="match status" value="1"/>
</dbReference>
<dbReference type="InterPro" id="IPR020097">
    <property type="entry name" value="PsdUridine_synth_TruA_a/b_dom"/>
</dbReference>
<dbReference type="NCBIfam" id="TIGR00071">
    <property type="entry name" value="hisT_truA"/>
    <property type="match status" value="1"/>
</dbReference>
<evidence type="ECO:0000256" key="1">
    <source>
        <dbReference type="ARBA" id="ARBA00009375"/>
    </source>
</evidence>
<dbReference type="Gene3D" id="3.30.70.580">
    <property type="entry name" value="Pseudouridine synthase I, catalytic domain, N-terminal subdomain"/>
    <property type="match status" value="1"/>
</dbReference>
<dbReference type="EC" id="5.4.99.12" evidence="4"/>
<dbReference type="PANTHER" id="PTHR11142">
    <property type="entry name" value="PSEUDOURIDYLATE SYNTHASE"/>
    <property type="match status" value="1"/>
</dbReference>
<evidence type="ECO:0000256" key="3">
    <source>
        <dbReference type="ARBA" id="ARBA00023235"/>
    </source>
</evidence>
<evidence type="ECO:0000313" key="7">
    <source>
        <dbReference type="EMBL" id="HJE39027.1"/>
    </source>
</evidence>
<feature type="binding site" evidence="4">
    <location>
        <position position="109"/>
    </location>
    <ligand>
        <name>substrate</name>
    </ligand>
</feature>
<protein>
    <recommendedName>
        <fullName evidence="4">tRNA pseudouridine synthase A</fullName>
        <ecNumber evidence="4">5.4.99.12</ecNumber>
    </recommendedName>
    <alternativeName>
        <fullName evidence="4">tRNA pseudouridine(38-40) synthase</fullName>
    </alternativeName>
    <alternativeName>
        <fullName evidence="4">tRNA pseudouridylate synthase I</fullName>
    </alternativeName>
    <alternativeName>
        <fullName evidence="4">tRNA-uridine isomerase I</fullName>
    </alternativeName>
</protein>
<reference evidence="7" key="1">
    <citation type="journal article" date="2021" name="PeerJ">
        <title>Extensive microbial diversity within the chicken gut microbiome revealed by metagenomics and culture.</title>
        <authorList>
            <person name="Gilroy R."/>
            <person name="Ravi A."/>
            <person name="Getino M."/>
            <person name="Pursley I."/>
            <person name="Horton D.L."/>
            <person name="Alikhan N.F."/>
            <person name="Baker D."/>
            <person name="Gharbi K."/>
            <person name="Hall N."/>
            <person name="Watson M."/>
            <person name="Adriaenssens E.M."/>
            <person name="Foster-Nyarko E."/>
            <person name="Jarju S."/>
            <person name="Secka A."/>
            <person name="Antonio M."/>
            <person name="Oren A."/>
            <person name="Chaudhuri R.R."/>
            <person name="La Ragione R."/>
            <person name="Hildebrand F."/>
            <person name="Pallen M.J."/>
        </authorList>
    </citation>
    <scope>NUCLEOTIDE SEQUENCE</scope>
    <source>
        <strain evidence="7">4100</strain>
    </source>
</reference>
<dbReference type="Gene3D" id="3.30.70.660">
    <property type="entry name" value="Pseudouridine synthase I, catalytic domain, C-terminal subdomain"/>
    <property type="match status" value="1"/>
</dbReference>
<evidence type="ECO:0000256" key="5">
    <source>
        <dbReference type="RuleBase" id="RU003792"/>
    </source>
</evidence>
<dbReference type="InterPro" id="IPR020095">
    <property type="entry name" value="PsdUridine_synth_TruA_C"/>
</dbReference>
<evidence type="ECO:0000256" key="4">
    <source>
        <dbReference type="HAMAP-Rule" id="MF_00171"/>
    </source>
</evidence>